<dbReference type="EMBL" id="JAAGWE010000037">
    <property type="protein sequence ID" value="NEM08335.1"/>
    <property type="molecule type" value="Genomic_DNA"/>
</dbReference>
<name>A0A6P0GLS8_9ACTN</name>
<evidence type="ECO:0000313" key="2">
    <source>
        <dbReference type="EMBL" id="NEM08335.1"/>
    </source>
</evidence>
<dbReference type="RefSeq" id="WP_163478440.1">
    <property type="nucleotide sequence ID" value="NZ_JAAGWE010000037.1"/>
</dbReference>
<dbReference type="Proteomes" id="UP000471126">
    <property type="component" value="Unassembled WGS sequence"/>
</dbReference>
<proteinExistence type="predicted"/>
<protein>
    <submittedName>
        <fullName evidence="2">Uncharacterized protein</fullName>
    </submittedName>
</protein>
<organism evidence="2 3">
    <name type="scientific">Geodermatophilus normandii</name>
    <dbReference type="NCBI Taxonomy" id="1137989"/>
    <lineage>
        <taxon>Bacteria</taxon>
        <taxon>Bacillati</taxon>
        <taxon>Actinomycetota</taxon>
        <taxon>Actinomycetes</taxon>
        <taxon>Geodermatophilales</taxon>
        <taxon>Geodermatophilaceae</taxon>
        <taxon>Geodermatophilus</taxon>
    </lineage>
</organism>
<reference evidence="2 3" key="1">
    <citation type="submission" date="2019-12" db="EMBL/GenBank/DDBJ databases">
        <title>WGS of CPCC 203550 I12A-02606.</title>
        <authorList>
            <person name="Jiang Z."/>
        </authorList>
    </citation>
    <scope>NUCLEOTIDE SEQUENCE [LARGE SCALE GENOMIC DNA]</scope>
    <source>
        <strain evidence="2 3">I12A-02606</strain>
    </source>
</reference>
<comment type="caution">
    <text evidence="2">The sequence shown here is derived from an EMBL/GenBank/DDBJ whole genome shotgun (WGS) entry which is preliminary data.</text>
</comment>
<sequence>MHDLDRTMLEAAMDGEAGTGPGALGAEREEFLEVLGELVGEGDYEAGGPPGVVPRGEVAETESALELLGVSTEQELDRFVGDLVTRAAGAVRDFARTPTGEALTGIAKSAIGQALPVVGRAVGERIRPGYGEWGARAGRAAGDLLGLELEGLSQEDREFETAQALVRWTADAAKRAATMPPQAPPARAARAAAVGAAQRVAPGLAQVVGRLPVPSAGGPPPQGGAGATPQSGRWVRHGNTVVLHGL</sequence>
<feature type="region of interest" description="Disordered" evidence="1">
    <location>
        <begin position="211"/>
        <end position="233"/>
    </location>
</feature>
<accession>A0A6P0GLS8</accession>
<evidence type="ECO:0000256" key="1">
    <source>
        <dbReference type="SAM" id="MobiDB-lite"/>
    </source>
</evidence>
<dbReference type="AlphaFoldDB" id="A0A6P0GLS8"/>
<evidence type="ECO:0000313" key="3">
    <source>
        <dbReference type="Proteomes" id="UP000471126"/>
    </source>
</evidence>
<gene>
    <name evidence="2" type="ORF">GCU54_20395</name>
</gene>